<keyword evidence="6" id="KW-0770">Synapse</keyword>
<dbReference type="CDD" id="cd18997">
    <property type="entry name" value="LGIC_ECD_nAChR"/>
    <property type="match status" value="1"/>
</dbReference>
<proteinExistence type="inferred from homology"/>
<feature type="transmembrane region" description="Helical" evidence="15">
    <location>
        <begin position="330"/>
        <end position="353"/>
    </location>
</feature>
<evidence type="ECO:0000256" key="14">
    <source>
        <dbReference type="ARBA" id="ARBA00034099"/>
    </source>
</evidence>
<dbReference type="InterPro" id="IPR006201">
    <property type="entry name" value="Neur_channel"/>
</dbReference>
<keyword evidence="9" id="KW-1015">Disulfide bond</keyword>
<name>A0A8J1TWV0_OWEFU</name>
<dbReference type="SUPFAM" id="SSF90112">
    <property type="entry name" value="Neurotransmitter-gated ion-channel transmembrane pore"/>
    <property type="match status" value="1"/>
</dbReference>
<comment type="similarity">
    <text evidence="1">Belongs to the ligand-gated ion channel (TC 1.A.9) family. Acetylcholine receptor (TC 1.A.9.1) subfamily.</text>
</comment>
<evidence type="ECO:0000256" key="10">
    <source>
        <dbReference type="ARBA" id="ARBA00023170"/>
    </source>
</evidence>
<evidence type="ECO:0000256" key="9">
    <source>
        <dbReference type="ARBA" id="ARBA00023157"/>
    </source>
</evidence>
<dbReference type="InterPro" id="IPR036734">
    <property type="entry name" value="Neur_chan_lig-bd_sf"/>
</dbReference>
<dbReference type="PROSITE" id="PS00236">
    <property type="entry name" value="NEUROTR_ION_CHANNEL"/>
    <property type="match status" value="1"/>
</dbReference>
<dbReference type="InterPro" id="IPR002394">
    <property type="entry name" value="Nicotinic_acetylcholine_rcpt"/>
</dbReference>
<evidence type="ECO:0000313" key="17">
    <source>
        <dbReference type="Proteomes" id="UP000749559"/>
    </source>
</evidence>
<dbReference type="PRINTS" id="PR00252">
    <property type="entry name" value="NRIONCHANNEL"/>
</dbReference>
<sequence>MEERERGAVNMKSTSSRSKTSTHRASVVTSIGRVLMMELLMSVLVILPKESEQGRHERNLINDLFKEYNYLERPVEQESDALKLEFSLALQQIIDVDEKNQYLTTSIWLTYAWTDYNLKWNSSEYGGVQSIRLPAKKVWTPDVLMYNSADEDIDSKFPTNVVVYSSGLCNWIPPGIYISSCKINIRWFPFDDQLCTMKFGSWTYDGSKINLTLLGTAGNTGEGDISTYQPSGEWDLIGVTAIRNIEKYECCPEPYIDITFTVHIRRRVLYYAFNLIIPCALLSSMALLTFSLPPDSGEKISLGVTILLSLTVFLMIVAETMPATSDAVPLIGIYFACIMMVCSLSVVFTVLVLNYHHRNPETHNMPKAVRVIICKWLAWMLRMERPGHDITIRKIVHDARIAKLKEVELRQKSSRSLLANVLDLDDDLCKIDRMDRMNSVPNYASIKIEENGTHIGYTPLANSPTGGHCLHKSELNAILRELKVMNRKTKENDKYTSEANDWKFAARVIDRLCIWIFSIFTLGSTLGIFLSAPNLFS</sequence>
<keyword evidence="17" id="KW-1185">Reference proteome</keyword>
<keyword evidence="2 15" id="KW-0813">Transport</keyword>
<organism evidence="16 17">
    <name type="scientific">Owenia fusiformis</name>
    <name type="common">Polychaete worm</name>
    <dbReference type="NCBI Taxonomy" id="6347"/>
    <lineage>
        <taxon>Eukaryota</taxon>
        <taxon>Metazoa</taxon>
        <taxon>Spiralia</taxon>
        <taxon>Lophotrochozoa</taxon>
        <taxon>Annelida</taxon>
        <taxon>Polychaeta</taxon>
        <taxon>Sedentaria</taxon>
        <taxon>Canalipalpata</taxon>
        <taxon>Sabellida</taxon>
        <taxon>Oweniida</taxon>
        <taxon>Oweniidae</taxon>
        <taxon>Owenia</taxon>
    </lineage>
</organism>
<evidence type="ECO:0000256" key="15">
    <source>
        <dbReference type="RuleBase" id="RU000687"/>
    </source>
</evidence>
<keyword evidence="5 15" id="KW-1133">Transmembrane helix</keyword>
<dbReference type="OrthoDB" id="2588702at2759"/>
<comment type="caution">
    <text evidence="16">The sequence shown here is derived from an EMBL/GenBank/DDBJ whole genome shotgun (WGS) entry which is preliminary data.</text>
</comment>
<dbReference type="Pfam" id="PF02932">
    <property type="entry name" value="Neur_chan_memb"/>
    <property type="match status" value="1"/>
</dbReference>
<dbReference type="SUPFAM" id="SSF63712">
    <property type="entry name" value="Nicotinic receptor ligand binding domain-like"/>
    <property type="match status" value="1"/>
</dbReference>
<evidence type="ECO:0000256" key="4">
    <source>
        <dbReference type="ARBA" id="ARBA00022692"/>
    </source>
</evidence>
<dbReference type="GO" id="GO:0045211">
    <property type="term" value="C:postsynaptic membrane"/>
    <property type="evidence" value="ECO:0007669"/>
    <property type="project" value="InterPro"/>
</dbReference>
<feature type="transmembrane region" description="Helical" evidence="15">
    <location>
        <begin position="300"/>
        <end position="318"/>
    </location>
</feature>
<evidence type="ECO:0000256" key="7">
    <source>
        <dbReference type="ARBA" id="ARBA00023065"/>
    </source>
</evidence>
<dbReference type="Proteomes" id="UP000749559">
    <property type="component" value="Unassembled WGS sequence"/>
</dbReference>
<dbReference type="PRINTS" id="PR00254">
    <property type="entry name" value="NICOTINICR"/>
</dbReference>
<dbReference type="InterPro" id="IPR038050">
    <property type="entry name" value="Neuro_actylchol_rec"/>
</dbReference>
<dbReference type="InterPro" id="IPR006202">
    <property type="entry name" value="Neur_chan_lig-bd"/>
</dbReference>
<dbReference type="Pfam" id="PF02931">
    <property type="entry name" value="Neur_chan_LBD"/>
    <property type="match status" value="1"/>
</dbReference>
<keyword evidence="12" id="KW-1071">Ligand-gated ion channel</keyword>
<dbReference type="AlphaFoldDB" id="A0A8J1TWV0"/>
<keyword evidence="10" id="KW-0675">Receptor</keyword>
<keyword evidence="8 15" id="KW-0472">Membrane</keyword>
<keyword evidence="4 15" id="KW-0812">Transmembrane</keyword>
<dbReference type="Gene3D" id="2.70.170.10">
    <property type="entry name" value="Neurotransmitter-gated ion-channel ligand-binding domain"/>
    <property type="match status" value="1"/>
</dbReference>
<dbReference type="Gene3D" id="1.20.58.390">
    <property type="entry name" value="Neurotransmitter-gated ion-channel transmembrane domain"/>
    <property type="match status" value="2"/>
</dbReference>
<gene>
    <name evidence="16" type="ORF">OFUS_LOCUS21618</name>
</gene>
<dbReference type="PANTHER" id="PTHR18945">
    <property type="entry name" value="NEUROTRANSMITTER GATED ION CHANNEL"/>
    <property type="match status" value="1"/>
</dbReference>
<dbReference type="InterPro" id="IPR018000">
    <property type="entry name" value="Neurotransmitter_ion_chnl_CS"/>
</dbReference>
<evidence type="ECO:0000256" key="1">
    <source>
        <dbReference type="ARBA" id="ARBA00009237"/>
    </source>
</evidence>
<dbReference type="FunFam" id="1.20.58.390:FF:000073">
    <property type="entry name" value="Neuronal acetylcholine receptor subunit alpha-9-II"/>
    <property type="match status" value="1"/>
</dbReference>
<keyword evidence="11" id="KW-0325">Glycoprotein</keyword>
<evidence type="ECO:0000256" key="12">
    <source>
        <dbReference type="ARBA" id="ARBA00023286"/>
    </source>
</evidence>
<keyword evidence="3" id="KW-1003">Cell membrane</keyword>
<keyword evidence="13 15" id="KW-0407">Ion channel</keyword>
<feature type="transmembrane region" description="Helical" evidence="15">
    <location>
        <begin position="512"/>
        <end position="532"/>
    </location>
</feature>
<accession>A0A8J1TWV0</accession>
<evidence type="ECO:0000256" key="11">
    <source>
        <dbReference type="ARBA" id="ARBA00023180"/>
    </source>
</evidence>
<evidence type="ECO:0000256" key="5">
    <source>
        <dbReference type="ARBA" id="ARBA00022989"/>
    </source>
</evidence>
<dbReference type="FunFam" id="2.70.170.10:FF:000016">
    <property type="entry name" value="Nicotinic acetylcholine receptor subunit"/>
    <property type="match status" value="1"/>
</dbReference>
<dbReference type="InterPro" id="IPR036719">
    <property type="entry name" value="Neuro-gated_channel_TM_sf"/>
</dbReference>
<evidence type="ECO:0000256" key="3">
    <source>
        <dbReference type="ARBA" id="ARBA00022475"/>
    </source>
</evidence>
<dbReference type="GO" id="GO:0004888">
    <property type="term" value="F:transmembrane signaling receptor activity"/>
    <property type="evidence" value="ECO:0007669"/>
    <property type="project" value="InterPro"/>
</dbReference>
<dbReference type="NCBIfam" id="TIGR00860">
    <property type="entry name" value="LIC"/>
    <property type="match status" value="1"/>
</dbReference>
<dbReference type="EMBL" id="CAIIXF020000010">
    <property type="protein sequence ID" value="CAH1797307.1"/>
    <property type="molecule type" value="Genomic_DNA"/>
</dbReference>
<dbReference type="CDD" id="cd19051">
    <property type="entry name" value="LGIC_TM_cation"/>
    <property type="match status" value="1"/>
</dbReference>
<evidence type="ECO:0000256" key="8">
    <source>
        <dbReference type="ARBA" id="ARBA00023136"/>
    </source>
</evidence>
<evidence type="ECO:0000313" key="16">
    <source>
        <dbReference type="EMBL" id="CAH1797307.1"/>
    </source>
</evidence>
<dbReference type="GO" id="GO:0022848">
    <property type="term" value="F:acetylcholine-gated monoatomic cation-selective channel activity"/>
    <property type="evidence" value="ECO:0007669"/>
    <property type="project" value="InterPro"/>
</dbReference>
<reference evidence="16" key="1">
    <citation type="submission" date="2022-03" db="EMBL/GenBank/DDBJ databases">
        <authorList>
            <person name="Martin C."/>
        </authorList>
    </citation>
    <scope>NUCLEOTIDE SEQUENCE</scope>
</reference>
<evidence type="ECO:0000256" key="6">
    <source>
        <dbReference type="ARBA" id="ARBA00023018"/>
    </source>
</evidence>
<evidence type="ECO:0000256" key="13">
    <source>
        <dbReference type="ARBA" id="ARBA00023303"/>
    </source>
</evidence>
<keyword evidence="7 15" id="KW-0406">Ion transport</keyword>
<protein>
    <submittedName>
        <fullName evidence="16">Uncharacterized protein</fullName>
    </submittedName>
</protein>
<comment type="subcellular location">
    <subcellularLocation>
        <location evidence="14">Synaptic cell membrane</location>
        <topology evidence="14">Multi-pass membrane protein</topology>
    </subcellularLocation>
</comment>
<evidence type="ECO:0000256" key="2">
    <source>
        <dbReference type="ARBA" id="ARBA00022448"/>
    </source>
</evidence>
<feature type="transmembrane region" description="Helical" evidence="15">
    <location>
        <begin position="268"/>
        <end position="288"/>
    </location>
</feature>
<dbReference type="InterPro" id="IPR006029">
    <property type="entry name" value="Neurotrans-gated_channel_TM"/>
</dbReference>